<accession>K0KN64</accession>
<keyword evidence="1 2" id="KW-0694">RNA-binding</keyword>
<feature type="domain" description="RRM" evidence="4">
    <location>
        <begin position="243"/>
        <end position="320"/>
    </location>
</feature>
<dbReference type="EMBL" id="CAIF01000052">
    <property type="protein sequence ID" value="CCH42784.1"/>
    <property type="molecule type" value="Genomic_DNA"/>
</dbReference>
<evidence type="ECO:0000313" key="6">
    <source>
        <dbReference type="Proteomes" id="UP000009328"/>
    </source>
</evidence>
<dbReference type="PANTHER" id="PTHR48025:SF1">
    <property type="entry name" value="RRM DOMAIN-CONTAINING PROTEIN"/>
    <property type="match status" value="1"/>
</dbReference>
<dbReference type="InParanoid" id="K0KN64"/>
<protein>
    <submittedName>
        <fullName evidence="5">Polyadenylate-binding protein 1</fullName>
    </submittedName>
</protein>
<evidence type="ECO:0000259" key="4">
    <source>
        <dbReference type="PROSITE" id="PS50102"/>
    </source>
</evidence>
<feature type="region of interest" description="Disordered" evidence="3">
    <location>
        <begin position="311"/>
        <end position="344"/>
    </location>
</feature>
<feature type="compositionally biased region" description="Basic and acidic residues" evidence="3">
    <location>
        <begin position="311"/>
        <end position="334"/>
    </location>
</feature>
<reference evidence="5 6" key="1">
    <citation type="journal article" date="2012" name="Eukaryot. Cell">
        <title>Draft genome sequence of Wickerhamomyces ciferrii NRRL Y-1031 F-60-10.</title>
        <authorList>
            <person name="Schneider J."/>
            <person name="Andrea H."/>
            <person name="Blom J."/>
            <person name="Jaenicke S."/>
            <person name="Ruckert C."/>
            <person name="Schorsch C."/>
            <person name="Szczepanowski R."/>
            <person name="Farwick M."/>
            <person name="Goesmann A."/>
            <person name="Puhler A."/>
            <person name="Schaffer S."/>
            <person name="Tauch A."/>
            <person name="Kohler T."/>
            <person name="Brinkrolf K."/>
        </authorList>
    </citation>
    <scope>NUCLEOTIDE SEQUENCE [LARGE SCALE GENOMIC DNA]</scope>
    <source>
        <strain evidence="6">ATCC 14091 / BCRC 22168 / CBS 111 / JCM 3599 / NBRC 0793 / NRRL Y-1031 F-60-10</strain>
    </source>
</reference>
<dbReference type="HOGENOM" id="CLU_026447_2_0_1"/>
<dbReference type="Pfam" id="PF00076">
    <property type="entry name" value="RRM_1"/>
    <property type="match status" value="3"/>
</dbReference>
<feature type="compositionally biased region" description="Gly residues" evidence="3">
    <location>
        <begin position="161"/>
        <end position="196"/>
    </location>
</feature>
<keyword evidence="6" id="KW-1185">Reference proteome</keyword>
<dbReference type="GO" id="GO:0003729">
    <property type="term" value="F:mRNA binding"/>
    <property type="evidence" value="ECO:0007669"/>
    <property type="project" value="TreeGrafter"/>
</dbReference>
<gene>
    <name evidence="5" type="ORF">BN7_2328</name>
</gene>
<feature type="compositionally biased region" description="Basic and acidic residues" evidence="3">
    <location>
        <begin position="13"/>
        <end position="50"/>
    </location>
</feature>
<comment type="caution">
    <text evidence="5">The sequence shown here is derived from an EMBL/GenBank/DDBJ whole genome shotgun (WGS) entry which is preliminary data.</text>
</comment>
<dbReference type="AlphaFoldDB" id="K0KN64"/>
<feature type="domain" description="RRM" evidence="4">
    <location>
        <begin position="358"/>
        <end position="435"/>
    </location>
</feature>
<dbReference type="InterPro" id="IPR012677">
    <property type="entry name" value="Nucleotide-bd_a/b_plait_sf"/>
</dbReference>
<dbReference type="Proteomes" id="UP000009328">
    <property type="component" value="Unassembled WGS sequence"/>
</dbReference>
<evidence type="ECO:0000256" key="1">
    <source>
        <dbReference type="ARBA" id="ARBA00022884"/>
    </source>
</evidence>
<dbReference type="eggNOG" id="KOG0118">
    <property type="taxonomic scope" value="Eukaryota"/>
</dbReference>
<dbReference type="InterPro" id="IPR000504">
    <property type="entry name" value="RRM_dom"/>
</dbReference>
<dbReference type="InterPro" id="IPR050502">
    <property type="entry name" value="Euk_RNA-bind_prot"/>
</dbReference>
<feature type="region of interest" description="Disordered" evidence="3">
    <location>
        <begin position="137"/>
        <end position="196"/>
    </location>
</feature>
<organism evidence="5 6">
    <name type="scientific">Wickerhamomyces ciferrii (strain ATCC 14091 / BCRC 22168 / CBS 111 / JCM 3599 / NBRC 0793 / NRRL Y-1031 F-60-10)</name>
    <name type="common">Yeast</name>
    <name type="synonym">Pichia ciferrii</name>
    <dbReference type="NCBI Taxonomy" id="1206466"/>
    <lineage>
        <taxon>Eukaryota</taxon>
        <taxon>Fungi</taxon>
        <taxon>Dikarya</taxon>
        <taxon>Ascomycota</taxon>
        <taxon>Saccharomycotina</taxon>
        <taxon>Saccharomycetes</taxon>
        <taxon>Phaffomycetales</taxon>
        <taxon>Wickerhamomycetaceae</taxon>
        <taxon>Wickerhamomyces</taxon>
    </lineage>
</organism>
<sequence length="436" mass="48743">MSEPMDIDSVIKSIKDLRDRDASPRRDRPYQRDRSPRRYRDDYRGGRESRGSGPRDGFPPHSKSDRNYENSIFVGNLPFDCDWTQLKDHFQSIGNVVRADIVTQNGRPRGMGTVEFGSKSEVDRAIREFNHTPFLDRDIFVRQDNPPPPQSQRRDRFSDRGGYGRGDSYGGRGDSYGGRGGYGRGDSYGGRGDSYGGRGGYGSYDRGYGGDRYGRGGYGGYGGDRYPPRREAGYSSSNGPKGFEVFVANLPFSINWQALKDIFREAGEITHADVRLDEGGRSRGFGIVSFKNKEDVDNAIKQFNGYEIEGRQLDVHEGKNNSRFESEQKREPESSYKPNVQKNSDFTEGVEANGEKNSTIYVDNLPFATSNDDLFELFETAGRVSAAEIKYDPTGRPAGSAVVKFESEESAEAAINELNEYSYGGRPLNITFAKLP</sequence>
<feature type="region of interest" description="Disordered" evidence="3">
    <location>
        <begin position="1"/>
        <end position="67"/>
    </location>
</feature>
<evidence type="ECO:0000256" key="2">
    <source>
        <dbReference type="PROSITE-ProRule" id="PRU00176"/>
    </source>
</evidence>
<dbReference type="InterPro" id="IPR035979">
    <property type="entry name" value="RBD_domain_sf"/>
</dbReference>
<dbReference type="SMART" id="SM00360">
    <property type="entry name" value="RRM"/>
    <property type="match status" value="3"/>
</dbReference>
<dbReference type="CDD" id="cd21605">
    <property type="entry name" value="RRM1_HRB1_GBP2"/>
    <property type="match status" value="1"/>
</dbReference>
<name>K0KN64_WICCF</name>
<dbReference type="PROSITE" id="PS50102">
    <property type="entry name" value="RRM"/>
    <property type="match status" value="3"/>
</dbReference>
<dbReference type="SUPFAM" id="SSF54928">
    <property type="entry name" value="RNA-binding domain, RBD"/>
    <property type="match status" value="3"/>
</dbReference>
<dbReference type="FunCoup" id="K0KN64">
    <property type="interactions" value="725"/>
</dbReference>
<evidence type="ECO:0000313" key="5">
    <source>
        <dbReference type="EMBL" id="CCH42784.1"/>
    </source>
</evidence>
<dbReference type="PANTHER" id="PTHR48025">
    <property type="entry name" value="OS02G0815200 PROTEIN"/>
    <property type="match status" value="1"/>
</dbReference>
<proteinExistence type="predicted"/>
<evidence type="ECO:0000256" key="3">
    <source>
        <dbReference type="SAM" id="MobiDB-lite"/>
    </source>
</evidence>
<dbReference type="STRING" id="1206466.K0KN64"/>
<dbReference type="Gene3D" id="3.30.70.330">
    <property type="match status" value="3"/>
</dbReference>
<dbReference type="FunFam" id="3.30.70.330:FF:000362">
    <property type="entry name" value="GBP2p Poly(A+) RNA-binding protein"/>
    <property type="match status" value="1"/>
</dbReference>
<feature type="domain" description="RRM" evidence="4">
    <location>
        <begin position="70"/>
        <end position="146"/>
    </location>
</feature>